<sequence>MHSHRVATAASIPQWNLHYGMGGLYVVAGACILRLPFDFISGSLVIAGTFRPSVLIRHVHSRGEN</sequence>
<feature type="transmembrane region" description="Helical" evidence="1">
    <location>
        <begin position="24"/>
        <end position="47"/>
    </location>
</feature>
<dbReference type="AlphaFoldDB" id="A0A1I8ERR4"/>
<keyword evidence="1" id="KW-1133">Transmembrane helix</keyword>
<proteinExistence type="predicted"/>
<accession>A0A1I8ERR4</accession>
<keyword evidence="1" id="KW-0472">Membrane</keyword>
<keyword evidence="1" id="KW-0812">Transmembrane</keyword>
<dbReference type="WBParaSite" id="maker-PairedContig_4389-snap-gene-2.14-mRNA-1">
    <property type="protein sequence ID" value="maker-PairedContig_4389-snap-gene-2.14-mRNA-1"/>
    <property type="gene ID" value="maker-PairedContig_4389-snap-gene-2.14"/>
</dbReference>
<organism evidence="2">
    <name type="scientific">Wuchereria bancrofti</name>
    <dbReference type="NCBI Taxonomy" id="6293"/>
    <lineage>
        <taxon>Eukaryota</taxon>
        <taxon>Metazoa</taxon>
        <taxon>Ecdysozoa</taxon>
        <taxon>Nematoda</taxon>
        <taxon>Chromadorea</taxon>
        <taxon>Rhabditida</taxon>
        <taxon>Spirurina</taxon>
        <taxon>Spiruromorpha</taxon>
        <taxon>Filarioidea</taxon>
        <taxon>Onchocercidae</taxon>
        <taxon>Wuchereria</taxon>
    </lineage>
</organism>
<name>A0A1I8ERR4_WUCBA</name>
<reference evidence="2" key="1">
    <citation type="submission" date="2016-11" db="UniProtKB">
        <authorList>
            <consortium name="WormBaseParasite"/>
        </authorList>
    </citation>
    <scope>IDENTIFICATION</scope>
    <source>
        <strain evidence="2">pt0022</strain>
    </source>
</reference>
<evidence type="ECO:0000313" key="2">
    <source>
        <dbReference type="WBParaSite" id="maker-PairedContig_4389-snap-gene-2.14-mRNA-1"/>
    </source>
</evidence>
<protein>
    <submittedName>
        <fullName evidence="2">Uncharacterized protein</fullName>
    </submittedName>
</protein>
<dbReference type="PROSITE" id="PS51257">
    <property type="entry name" value="PROKAR_LIPOPROTEIN"/>
    <property type="match status" value="1"/>
</dbReference>
<evidence type="ECO:0000256" key="1">
    <source>
        <dbReference type="SAM" id="Phobius"/>
    </source>
</evidence>